<reference evidence="1 2" key="1">
    <citation type="submission" date="2020-04" db="EMBL/GenBank/DDBJ databases">
        <authorList>
            <person name="De Canck E."/>
        </authorList>
    </citation>
    <scope>NUCLEOTIDE SEQUENCE [LARGE SCALE GENOMIC DNA]</scope>
    <source>
        <strain evidence="1 2">LMG 28138</strain>
    </source>
</reference>
<sequence length="76" mass="8779">MYKDLPAYRSAEELSFAFSLLMLQPLSRAEAAILFEELWNEANAAATACLEDGAAFSYIELLKDMDRRWRHVRTLH</sequence>
<dbReference type="RefSeq" id="WP_175105765.1">
    <property type="nucleotide sequence ID" value="NZ_CADIKM010000014.1"/>
</dbReference>
<proteinExistence type="predicted"/>
<dbReference type="EMBL" id="CADIKM010000014">
    <property type="protein sequence ID" value="CAB3791818.1"/>
    <property type="molecule type" value="Genomic_DNA"/>
</dbReference>
<evidence type="ECO:0000313" key="2">
    <source>
        <dbReference type="Proteomes" id="UP000494115"/>
    </source>
</evidence>
<accession>A0A6S7B906</accession>
<organism evidence="1 2">
    <name type="scientific">Pararobbsia alpina</name>
    <dbReference type="NCBI Taxonomy" id="621374"/>
    <lineage>
        <taxon>Bacteria</taxon>
        <taxon>Pseudomonadati</taxon>
        <taxon>Pseudomonadota</taxon>
        <taxon>Betaproteobacteria</taxon>
        <taxon>Burkholderiales</taxon>
        <taxon>Burkholderiaceae</taxon>
        <taxon>Pararobbsia</taxon>
    </lineage>
</organism>
<dbReference type="Proteomes" id="UP000494115">
    <property type="component" value="Unassembled WGS sequence"/>
</dbReference>
<name>A0A6S7B906_9BURK</name>
<keyword evidence="2" id="KW-1185">Reference proteome</keyword>
<dbReference type="AlphaFoldDB" id="A0A6S7B906"/>
<evidence type="ECO:0000313" key="1">
    <source>
        <dbReference type="EMBL" id="CAB3791818.1"/>
    </source>
</evidence>
<gene>
    <name evidence="1" type="ORF">LMG28138_03241</name>
</gene>
<protein>
    <submittedName>
        <fullName evidence="1">Uncharacterized protein</fullName>
    </submittedName>
</protein>